<accession>A0AAV7LJ37</accession>
<evidence type="ECO:0000256" key="1">
    <source>
        <dbReference type="SAM" id="MobiDB-lite"/>
    </source>
</evidence>
<reference evidence="2" key="1">
    <citation type="journal article" date="2022" name="bioRxiv">
        <title>Sequencing and chromosome-scale assembly of the giantPleurodeles waltlgenome.</title>
        <authorList>
            <person name="Brown T."/>
            <person name="Elewa A."/>
            <person name="Iarovenko S."/>
            <person name="Subramanian E."/>
            <person name="Araus A.J."/>
            <person name="Petzold A."/>
            <person name="Susuki M."/>
            <person name="Suzuki K.-i.T."/>
            <person name="Hayashi T."/>
            <person name="Toyoda A."/>
            <person name="Oliveira C."/>
            <person name="Osipova E."/>
            <person name="Leigh N.D."/>
            <person name="Simon A."/>
            <person name="Yun M.H."/>
        </authorList>
    </citation>
    <scope>NUCLEOTIDE SEQUENCE</scope>
    <source>
        <strain evidence="2">20211129_DDA</strain>
        <tissue evidence="2">Liver</tissue>
    </source>
</reference>
<keyword evidence="3" id="KW-1185">Reference proteome</keyword>
<name>A0AAV7LJ37_PLEWA</name>
<organism evidence="2 3">
    <name type="scientific">Pleurodeles waltl</name>
    <name type="common">Iberian ribbed newt</name>
    <dbReference type="NCBI Taxonomy" id="8319"/>
    <lineage>
        <taxon>Eukaryota</taxon>
        <taxon>Metazoa</taxon>
        <taxon>Chordata</taxon>
        <taxon>Craniata</taxon>
        <taxon>Vertebrata</taxon>
        <taxon>Euteleostomi</taxon>
        <taxon>Amphibia</taxon>
        <taxon>Batrachia</taxon>
        <taxon>Caudata</taxon>
        <taxon>Salamandroidea</taxon>
        <taxon>Salamandridae</taxon>
        <taxon>Pleurodelinae</taxon>
        <taxon>Pleurodeles</taxon>
    </lineage>
</organism>
<evidence type="ECO:0000313" key="2">
    <source>
        <dbReference type="EMBL" id="KAJ1091636.1"/>
    </source>
</evidence>
<evidence type="ECO:0000313" key="3">
    <source>
        <dbReference type="Proteomes" id="UP001066276"/>
    </source>
</evidence>
<dbReference type="AlphaFoldDB" id="A0AAV7LJ37"/>
<protein>
    <submittedName>
        <fullName evidence="2">Uncharacterized protein</fullName>
    </submittedName>
</protein>
<sequence length="85" mass="9122">MLRIVHSEAQHPTLASDLAVGHNMGRGQEKGSQRASRSGKRTAALTAARAGAAVGAHGMTQRIHLTKIRSCLLINLYSHANIQRI</sequence>
<dbReference type="Proteomes" id="UP001066276">
    <property type="component" value="Chromosome 11"/>
</dbReference>
<feature type="region of interest" description="Disordered" evidence="1">
    <location>
        <begin position="1"/>
        <end position="43"/>
    </location>
</feature>
<comment type="caution">
    <text evidence="2">The sequence shown here is derived from an EMBL/GenBank/DDBJ whole genome shotgun (WGS) entry which is preliminary data.</text>
</comment>
<gene>
    <name evidence="2" type="ORF">NDU88_004753</name>
</gene>
<dbReference type="EMBL" id="JANPWB010000015">
    <property type="protein sequence ID" value="KAJ1091636.1"/>
    <property type="molecule type" value="Genomic_DNA"/>
</dbReference>
<proteinExistence type="predicted"/>